<dbReference type="Gene3D" id="3.30.70.3500">
    <property type="entry name" value="MukB, hinge domain"/>
    <property type="match status" value="1"/>
</dbReference>
<keyword evidence="5" id="KW-0175">Coiled coil</keyword>
<evidence type="ECO:0000259" key="8">
    <source>
        <dbReference type="Pfam" id="PF16330"/>
    </source>
</evidence>
<dbReference type="InterPro" id="IPR050308">
    <property type="entry name" value="MukB/SMC"/>
</dbReference>
<dbReference type="GO" id="GO:0005737">
    <property type="term" value="C:cytoplasm"/>
    <property type="evidence" value="ECO:0007669"/>
    <property type="project" value="TreeGrafter"/>
</dbReference>
<proteinExistence type="predicted"/>
<accession>A0A510I1J2</accession>
<dbReference type="InterPro" id="IPR032520">
    <property type="entry name" value="MukB_hinge"/>
</dbReference>
<dbReference type="Pfam" id="PF16330">
    <property type="entry name" value="MukB_hinge"/>
    <property type="match status" value="1"/>
</dbReference>
<keyword evidence="1" id="KW-0963">Cytoplasm</keyword>
<evidence type="ECO:0000256" key="5">
    <source>
        <dbReference type="SAM" id="Coils"/>
    </source>
</evidence>
<gene>
    <name evidence="9" type="primary">mukB_1</name>
    <name evidence="9" type="ORF">VroAM7_00880</name>
</gene>
<feature type="domain" description="MukB N-terminal" evidence="7">
    <location>
        <begin position="9"/>
        <end position="234"/>
    </location>
</feature>
<dbReference type="GO" id="GO:0007059">
    <property type="term" value="P:chromosome segregation"/>
    <property type="evidence" value="ECO:0007669"/>
    <property type="project" value="UniProtKB-KW"/>
</dbReference>
<evidence type="ECO:0000313" key="10">
    <source>
        <dbReference type="Proteomes" id="UP000315115"/>
    </source>
</evidence>
<dbReference type="PANTHER" id="PTHR42963:SF1">
    <property type="entry name" value="DUF4476 DOMAIN-CONTAINING PROTEIN"/>
    <property type="match status" value="1"/>
</dbReference>
<dbReference type="InterPro" id="IPR042501">
    <property type="entry name" value="MukB_hinge_sf"/>
</dbReference>
<dbReference type="Pfam" id="PF04310">
    <property type="entry name" value="MukB"/>
    <property type="match status" value="1"/>
</dbReference>
<evidence type="ECO:0000256" key="2">
    <source>
        <dbReference type="ARBA" id="ARBA00022829"/>
    </source>
</evidence>
<dbReference type="GO" id="GO:0005524">
    <property type="term" value="F:ATP binding"/>
    <property type="evidence" value="ECO:0007669"/>
    <property type="project" value="InterPro"/>
</dbReference>
<dbReference type="GO" id="GO:0009295">
    <property type="term" value="C:nucleoid"/>
    <property type="evidence" value="ECO:0007669"/>
    <property type="project" value="InterPro"/>
</dbReference>
<sequence>MSKAFPILRSLSLVNLNGITVRTLDLVELQELLSPSAYSSFGNTVSLLGENGAGKTTILGAYQLALMGDIRFVSLGTSDTFQKTQKLADSEMFHRLGNPSMVALEVQTRSQQRHLYLIHAKKSSGINIEMTRMRLVLPKGVEPMSCLALQEGHSWRPLTPHMVRDTAASLGCELTTYESVEGYLLDLFNDGILPKPLQKDKDKANYAQVFHSAMSGRLDSNIERNLSSYLMSHSRGNIKGVVDVLQDSMRVVRQTRIELSKNSKDYTFFKQLLEHATKASSFGWAVAEKQLILADEQLESAQEARIAANEALDKAQATVKKLGTELEQLRQTRDTLEQKRNKTEERLRLAMVAADEFARRERFKEDLNTLTPEAELAKNAHQNAQQDYQRASEALSQAQQDLAETQQQLADAVKAFEITSERAGKYEFACRQLKAVEAFHGHVDPDNLQDPMQALAATKTQCGQNLNELERQLQQMNEIRETYHQFSKQLSIIGETVDPNNLQDWVQAKKRHLQESQLIAANEPYEKEKLQALNIELETQQKYRTLLTSTELENQPDSVPTFMQAVTLYRQKVDDAGQNVVAAKTQCDELLKQQQRLNIELVQTEAKHETWSQLQPQVRLLTQAYPDQASWTGNDCLELQKTLRIENDALTETITEHSAAILKFSADLQILRDRDSSHLELLRTLASDVDGLPICDLFNDIDPEDARYMEAALGSLMNGILVEDPHTASRTLLATYGDDWPLEDLVLIPSGRPISQWNESFEDKELFEDITATFIGADESTEAPWCVLTSGEGLRISQLRDAPVLGDKAREALITRLESQIERHESDRSDATDAHATLTQHIEALRMAQPKATVAFADEPDLDAAKTKIKDIERALSQAKMEHQSLCNTEDAVKHSLSILTQCEPFAHSLYRDIAADITVCEAAIARCTEAQLEINQFSPLFKNIDTEWKLLQQPYPNDPLSLEKQVLDEQARYEAASDQLRSMETLHKVRFHLGKTYSQAKALLGDTSHKQDALKEQAKQIARQAMQLECNKGEAETARDSAQKRSIEVSAKLNHLESELGRVEVALKDIGIDYSPGLEKRLQEKKSRLEDEYKSAQRKADTHSESLSKAKEHHQQKRSDADLNLQKEAQARAHHEKAVTERQSVMGVISDDGTTAVLKDAMTSMLELDAINQSDTAFQEARSLISKVNGCAQDYGIPVTDPMLAFGQTLTGTDLAALSHLYCEAVSLLKRRIRQDLIQSGDPQEMLMDLDKACRMARKSLDNAEEMFQTKRSELGDAIAKRITDEQRAVRKLSAQLNGIGFGQVAEVRLVTDYVPKFDKVLEALRQGSQIMDDLFADASTVEEALSDLFHRTTAGEIKGEKLLDHRNYLRVKTQIRRRGRNEYEDLEGSQLSTGERLGSGLVVLISIIKHWGSAGHGKKPFAIPLVMDEVSRLDAQSQATVAELCRRCGVQLLMAAPETLGKITGLGYQLVRVWPDGVNLDNPSQDDEARSWVQITGLQDSTELTVDSEYVLNGILGKS</sequence>
<dbReference type="EMBL" id="AP019798">
    <property type="protein sequence ID" value="BBL87435.1"/>
    <property type="molecule type" value="Genomic_DNA"/>
</dbReference>
<feature type="coiled-coil region" evidence="5">
    <location>
        <begin position="862"/>
        <end position="889"/>
    </location>
</feature>
<reference evidence="10" key="1">
    <citation type="submission" date="2019-07" db="EMBL/GenBank/DDBJ databases">
        <title>Complete Genome Sequences of Vibrion rotiferianus strain AM7.</title>
        <authorList>
            <person name="Miyazaki K."/>
            <person name="Wiseschart A."/>
            <person name="Pootanakit K."/>
            <person name="Ishimori K."/>
            <person name="Kitahara K."/>
        </authorList>
    </citation>
    <scope>NUCLEOTIDE SEQUENCE [LARGE SCALE GENOMIC DNA]</scope>
    <source>
        <strain evidence="10">AM7</strain>
    </source>
</reference>
<feature type="coiled-coil region" evidence="5">
    <location>
        <begin position="1012"/>
        <end position="1046"/>
    </location>
</feature>
<dbReference type="Gene3D" id="3.40.1140.10">
    <property type="match status" value="2"/>
</dbReference>
<evidence type="ECO:0000256" key="6">
    <source>
        <dbReference type="SAM" id="MobiDB-lite"/>
    </source>
</evidence>
<evidence type="ECO:0000256" key="4">
    <source>
        <dbReference type="ARBA" id="ARBA00023125"/>
    </source>
</evidence>
<dbReference type="InterPro" id="IPR027417">
    <property type="entry name" value="P-loop_NTPase"/>
</dbReference>
<evidence type="ECO:0000259" key="7">
    <source>
        <dbReference type="Pfam" id="PF04310"/>
    </source>
</evidence>
<feature type="region of interest" description="Disordered" evidence="6">
    <location>
        <begin position="1084"/>
        <end position="1122"/>
    </location>
</feature>
<dbReference type="InterPro" id="IPR007406">
    <property type="entry name" value="MukB_N_dom"/>
</dbReference>
<dbReference type="GO" id="GO:0003677">
    <property type="term" value="F:DNA binding"/>
    <property type="evidence" value="ECO:0007669"/>
    <property type="project" value="UniProtKB-KW"/>
</dbReference>
<keyword evidence="4" id="KW-0238">DNA-binding</keyword>
<feature type="coiled-coil region" evidence="5">
    <location>
        <begin position="452"/>
        <end position="489"/>
    </location>
</feature>
<dbReference type="Proteomes" id="UP000315115">
    <property type="component" value="Chromosome 1"/>
</dbReference>
<evidence type="ECO:0000256" key="1">
    <source>
        <dbReference type="ARBA" id="ARBA00022490"/>
    </source>
</evidence>
<dbReference type="RefSeq" id="WP_143691663.1">
    <property type="nucleotide sequence ID" value="NZ_AP019798.1"/>
</dbReference>
<feature type="coiled-coil region" evidence="5">
    <location>
        <begin position="298"/>
        <end position="415"/>
    </location>
</feature>
<evidence type="ECO:0000256" key="3">
    <source>
        <dbReference type="ARBA" id="ARBA00023067"/>
    </source>
</evidence>
<keyword evidence="3" id="KW-0226">DNA condensation</keyword>
<dbReference type="NCBIfam" id="NF003422">
    <property type="entry name" value="PRK04863.1"/>
    <property type="match status" value="1"/>
</dbReference>
<feature type="coiled-coil region" evidence="5">
    <location>
        <begin position="580"/>
        <end position="607"/>
    </location>
</feature>
<name>A0A510I1J2_9VIBR</name>
<dbReference type="GO" id="GO:0030261">
    <property type="term" value="P:chromosome condensation"/>
    <property type="evidence" value="ECO:0007669"/>
    <property type="project" value="UniProtKB-KW"/>
</dbReference>
<keyword evidence="2" id="KW-0159">Chromosome partition</keyword>
<dbReference type="SUPFAM" id="SSF52540">
    <property type="entry name" value="P-loop containing nucleoside triphosphate hydrolases"/>
    <property type="match status" value="1"/>
</dbReference>
<evidence type="ECO:0000313" key="9">
    <source>
        <dbReference type="EMBL" id="BBL87435.1"/>
    </source>
</evidence>
<feature type="domain" description="MukB hinge" evidence="8">
    <location>
        <begin position="682"/>
        <end position="828"/>
    </location>
</feature>
<organism evidence="9 10">
    <name type="scientific">Vibrio rotiferianus</name>
    <dbReference type="NCBI Taxonomy" id="190895"/>
    <lineage>
        <taxon>Bacteria</taxon>
        <taxon>Pseudomonadati</taxon>
        <taxon>Pseudomonadota</taxon>
        <taxon>Gammaproteobacteria</taxon>
        <taxon>Vibrionales</taxon>
        <taxon>Vibrionaceae</taxon>
        <taxon>Vibrio</taxon>
    </lineage>
</organism>
<feature type="compositionally biased region" description="Basic and acidic residues" evidence="6">
    <location>
        <begin position="1084"/>
        <end position="1111"/>
    </location>
</feature>
<protein>
    <submittedName>
        <fullName evidence="9">Chromosome partition protein MukB</fullName>
    </submittedName>
</protein>
<dbReference type="PANTHER" id="PTHR42963">
    <property type="entry name" value="CHROMOSOME PARTITION PROTEIN MUKB"/>
    <property type="match status" value="1"/>
</dbReference>